<dbReference type="InterPro" id="IPR013815">
    <property type="entry name" value="ATP_grasp_subdomain_1"/>
</dbReference>
<dbReference type="Gene3D" id="1.20.80.30">
    <property type="match status" value="1"/>
</dbReference>
<dbReference type="Gene3D" id="3.50.30.10">
    <property type="entry name" value="Phosphohistidine domain"/>
    <property type="match status" value="1"/>
</dbReference>
<name>A0ABX1QLI3_9PROT</name>
<gene>
    <name evidence="3" type="ORF">GV368_03870</name>
</gene>
<keyword evidence="3" id="KW-0670">Pyruvate</keyword>
<reference evidence="3 4" key="1">
    <citation type="journal article" date="2020" name="Curr. Microbiol.">
        <title>Tepidiphilus baoligensis sp. nov., a Novel Bacterium of the Family Hydrogenophilaceae Isolated from an Oil Reservoir.</title>
        <authorList>
            <person name="Zhang X."/>
            <person name="Wang G."/>
            <person name="Ma X."/>
            <person name="Yu J."/>
            <person name="You J."/>
            <person name="Xue Y."/>
            <person name="Ma Y."/>
        </authorList>
    </citation>
    <scope>NUCLEOTIDE SEQUENCE [LARGE SCALE GENOMIC DNA]</scope>
    <source>
        <strain evidence="3 4">B18-69</strain>
    </source>
</reference>
<dbReference type="EMBL" id="JAAAUB010000003">
    <property type="protein sequence ID" value="NMH16256.1"/>
    <property type="molecule type" value="Genomic_DNA"/>
</dbReference>
<protein>
    <submittedName>
        <fullName evidence="3">Pyruvate, phosphate dikinase</fullName>
    </submittedName>
</protein>
<dbReference type="InterPro" id="IPR010121">
    <property type="entry name" value="Pyruvate_phosphate_dikinase"/>
</dbReference>
<dbReference type="SUPFAM" id="SSF56059">
    <property type="entry name" value="Glutathione synthetase ATP-binding domain-like"/>
    <property type="match status" value="1"/>
</dbReference>
<evidence type="ECO:0000313" key="3">
    <source>
        <dbReference type="EMBL" id="NMH16256.1"/>
    </source>
</evidence>
<accession>A0ABX1QLI3</accession>
<dbReference type="Gene3D" id="3.30.1490.20">
    <property type="entry name" value="ATP-grasp fold, A domain"/>
    <property type="match status" value="1"/>
</dbReference>
<dbReference type="PANTHER" id="PTHR22931">
    <property type="entry name" value="PHOSPHOENOLPYRUVATE DIKINASE-RELATED"/>
    <property type="match status" value="1"/>
</dbReference>
<comment type="caution">
    <text evidence="3">The sequence shown here is derived from an EMBL/GenBank/DDBJ whole genome shotgun (WGS) entry which is preliminary data.</text>
</comment>
<feature type="domain" description="Pyruvate phosphate dikinase AMP/ATP-binding" evidence="2">
    <location>
        <begin position="90"/>
        <end position="295"/>
    </location>
</feature>
<feature type="domain" description="PEP-utilising enzyme mobile" evidence="1">
    <location>
        <begin position="431"/>
        <end position="511"/>
    </location>
</feature>
<dbReference type="Pfam" id="PF01326">
    <property type="entry name" value="PPDK_N"/>
    <property type="match status" value="1"/>
</dbReference>
<keyword evidence="4" id="KW-1185">Reference proteome</keyword>
<dbReference type="InterPro" id="IPR018274">
    <property type="entry name" value="PEP_util_AS"/>
</dbReference>
<dbReference type="SUPFAM" id="SSF52009">
    <property type="entry name" value="Phosphohistidine domain"/>
    <property type="match status" value="1"/>
</dbReference>
<dbReference type="Gene3D" id="3.30.470.20">
    <property type="entry name" value="ATP-grasp fold, B domain"/>
    <property type="match status" value="1"/>
</dbReference>
<dbReference type="Pfam" id="PF00391">
    <property type="entry name" value="PEP-utilizers"/>
    <property type="match status" value="1"/>
</dbReference>
<dbReference type="Gene3D" id="1.10.189.10">
    <property type="entry name" value="Pyruvate Phosphate Dikinase, domain 2"/>
    <property type="match status" value="1"/>
</dbReference>
<sequence>MSVRHWPEACYLIAGRDELESLPRKAHPPQSEGALRLGNKAWNLWCMAQAGLRVPPALVLGTPYAHRPASDWDEALFSVGLPELERITGRRLGDARRPLLVSVRSGAPVSMPGMMETVLDVGLCDETVPGMLRLTGNPRLVWDSYRRLVAGYGEVVAGIDPGVFEAALAELAQGQEEQTLAFDALRTLTRRYLECYREQAGEPFPQSVRVQLRESVRAVFASWNAPKAVDYRRHQGIDGALGTAVTIQQMVFGNADRRSGAGVGFTRDPTDGTPRPWVDFLFEAQGEDVVSGRRSAVGHERLAARLPQVWAELGEGAARLERLFADMQDFEFTVEEGTLFWLQARAGKRTLRAAARIALDLLAEGVIDARTAWERTRDLALEELATVRLATAEGEAPQRLGSGIPASPGIAGGELALDAERVAARVAQGAKVILVRQDAETADVAALRQAEGLLTRRGARTSHAAVVARQMGKVCVVGCETLTLLPEQRAVRFGERVVAEGETITLDGNEGSVYAGLVRTQTVPDAALQAQIMALRARFAGEGQDA</sequence>
<dbReference type="PROSITE" id="PS00370">
    <property type="entry name" value="PEP_ENZYMES_PHOS_SITE"/>
    <property type="match status" value="1"/>
</dbReference>
<dbReference type="InterPro" id="IPR008279">
    <property type="entry name" value="PEP-util_enz_mobile_dom"/>
</dbReference>
<organism evidence="3 4">
    <name type="scientific">Tepidiphilus baoligensis</name>
    <dbReference type="NCBI Taxonomy" id="2698687"/>
    <lineage>
        <taxon>Bacteria</taxon>
        <taxon>Pseudomonadati</taxon>
        <taxon>Pseudomonadota</taxon>
        <taxon>Hydrogenophilia</taxon>
        <taxon>Hydrogenophilales</taxon>
        <taxon>Hydrogenophilaceae</taxon>
        <taxon>Tepidiphilus</taxon>
    </lineage>
</organism>
<evidence type="ECO:0000259" key="2">
    <source>
        <dbReference type="Pfam" id="PF01326"/>
    </source>
</evidence>
<evidence type="ECO:0000259" key="1">
    <source>
        <dbReference type="Pfam" id="PF00391"/>
    </source>
</evidence>
<dbReference type="Proteomes" id="UP000669605">
    <property type="component" value="Unassembled WGS sequence"/>
</dbReference>
<dbReference type="PANTHER" id="PTHR22931:SF9">
    <property type="entry name" value="PYRUVATE, PHOSPHATE DIKINASE 1, CHLOROPLASTIC"/>
    <property type="match status" value="1"/>
</dbReference>
<dbReference type="InterPro" id="IPR036637">
    <property type="entry name" value="Phosphohistidine_dom_sf"/>
</dbReference>
<evidence type="ECO:0000313" key="4">
    <source>
        <dbReference type="Proteomes" id="UP000669605"/>
    </source>
</evidence>
<proteinExistence type="predicted"/>
<dbReference type="RefSeq" id="WP_169115542.1">
    <property type="nucleotide sequence ID" value="NZ_JAAAUB010000003.1"/>
</dbReference>
<dbReference type="InterPro" id="IPR002192">
    <property type="entry name" value="PPDK_AMP/ATP-bd"/>
</dbReference>